<reference evidence="1" key="2">
    <citation type="submission" date="2023-05" db="EMBL/GenBank/DDBJ databases">
        <authorList>
            <consortium name="Lawrence Berkeley National Laboratory"/>
            <person name="Steindorff A."/>
            <person name="Hensen N."/>
            <person name="Bonometti L."/>
            <person name="Westerberg I."/>
            <person name="Brannstrom I.O."/>
            <person name="Guillou S."/>
            <person name="Cros-Aarteil S."/>
            <person name="Calhoun S."/>
            <person name="Haridas S."/>
            <person name="Kuo A."/>
            <person name="Mondo S."/>
            <person name="Pangilinan J."/>
            <person name="Riley R."/>
            <person name="Labutti K."/>
            <person name="Andreopoulos B."/>
            <person name="Lipzen A."/>
            <person name="Chen C."/>
            <person name="Yanf M."/>
            <person name="Daum C."/>
            <person name="Ng V."/>
            <person name="Clum A."/>
            <person name="Ohm R."/>
            <person name="Martin F."/>
            <person name="Silar P."/>
            <person name="Natvig D."/>
            <person name="Lalanne C."/>
            <person name="Gautier V."/>
            <person name="Ament-Velasquez S.L."/>
            <person name="Kruys A."/>
            <person name="Hutchinson M.I."/>
            <person name="Powell A.J."/>
            <person name="Barry K."/>
            <person name="Miller A.N."/>
            <person name="Grigoriev I.V."/>
            <person name="Debuchy R."/>
            <person name="Gladieux P."/>
            <person name="Thoren M.H."/>
            <person name="Johannesson H."/>
        </authorList>
    </citation>
    <scope>NUCLEOTIDE SEQUENCE</scope>
    <source>
        <strain evidence="1">CBS 315.58</strain>
    </source>
</reference>
<evidence type="ECO:0000313" key="1">
    <source>
        <dbReference type="EMBL" id="KAK4203215.1"/>
    </source>
</evidence>
<organism evidence="1 2">
    <name type="scientific">Triangularia verruculosa</name>
    <dbReference type="NCBI Taxonomy" id="2587418"/>
    <lineage>
        <taxon>Eukaryota</taxon>
        <taxon>Fungi</taxon>
        <taxon>Dikarya</taxon>
        <taxon>Ascomycota</taxon>
        <taxon>Pezizomycotina</taxon>
        <taxon>Sordariomycetes</taxon>
        <taxon>Sordariomycetidae</taxon>
        <taxon>Sordariales</taxon>
        <taxon>Podosporaceae</taxon>
        <taxon>Triangularia</taxon>
    </lineage>
</organism>
<protein>
    <submittedName>
        <fullName evidence="1">Uncharacterized protein</fullName>
    </submittedName>
</protein>
<name>A0AAN7AZS0_9PEZI</name>
<sequence>MSTTNSPPRPEQFRGWLPGAGLRWQEPVWILGSVKRSRVLYAAVARAALRERTVLASDAQMVITEAVGIVADLRDTSTRKEDTIDFLERAKDHTKLGRELSKDIWVQFIYQVVNARDRYLRKTDQTQIDAEKDQVSDLAKAADKLYKAAGKHGNEWDWLSLEVLASDDLMGETASGRDALGWE</sequence>
<proteinExistence type="predicted"/>
<gene>
    <name evidence="1" type="ORF">QBC40DRAFT_294120</name>
</gene>
<keyword evidence="2" id="KW-1185">Reference proteome</keyword>
<comment type="caution">
    <text evidence="1">The sequence shown here is derived from an EMBL/GenBank/DDBJ whole genome shotgun (WGS) entry which is preliminary data.</text>
</comment>
<dbReference type="Proteomes" id="UP001303160">
    <property type="component" value="Unassembled WGS sequence"/>
</dbReference>
<evidence type="ECO:0000313" key="2">
    <source>
        <dbReference type="Proteomes" id="UP001303160"/>
    </source>
</evidence>
<dbReference type="EMBL" id="MU863891">
    <property type="protein sequence ID" value="KAK4203215.1"/>
    <property type="molecule type" value="Genomic_DNA"/>
</dbReference>
<reference evidence="1" key="1">
    <citation type="journal article" date="2023" name="Mol. Phylogenet. Evol.">
        <title>Genome-scale phylogeny and comparative genomics of the fungal order Sordariales.</title>
        <authorList>
            <person name="Hensen N."/>
            <person name="Bonometti L."/>
            <person name="Westerberg I."/>
            <person name="Brannstrom I.O."/>
            <person name="Guillou S."/>
            <person name="Cros-Aarteil S."/>
            <person name="Calhoun S."/>
            <person name="Haridas S."/>
            <person name="Kuo A."/>
            <person name="Mondo S."/>
            <person name="Pangilinan J."/>
            <person name="Riley R."/>
            <person name="LaButti K."/>
            <person name="Andreopoulos B."/>
            <person name="Lipzen A."/>
            <person name="Chen C."/>
            <person name="Yan M."/>
            <person name="Daum C."/>
            <person name="Ng V."/>
            <person name="Clum A."/>
            <person name="Steindorff A."/>
            <person name="Ohm R.A."/>
            <person name="Martin F."/>
            <person name="Silar P."/>
            <person name="Natvig D.O."/>
            <person name="Lalanne C."/>
            <person name="Gautier V."/>
            <person name="Ament-Velasquez S.L."/>
            <person name="Kruys A."/>
            <person name="Hutchinson M.I."/>
            <person name="Powell A.J."/>
            <person name="Barry K."/>
            <person name="Miller A.N."/>
            <person name="Grigoriev I.V."/>
            <person name="Debuchy R."/>
            <person name="Gladieux P."/>
            <person name="Hiltunen Thoren M."/>
            <person name="Johannesson H."/>
        </authorList>
    </citation>
    <scope>NUCLEOTIDE SEQUENCE</scope>
    <source>
        <strain evidence="1">CBS 315.58</strain>
    </source>
</reference>
<accession>A0AAN7AZS0</accession>
<dbReference type="AlphaFoldDB" id="A0AAN7AZS0"/>